<evidence type="ECO:0000313" key="1">
    <source>
        <dbReference type="EMBL" id="KFC01071.1"/>
    </source>
</evidence>
<accession>A0A084ZUC6</accession>
<proteinExistence type="predicted"/>
<reference evidence="2" key="1">
    <citation type="submission" date="2014-05" db="EMBL/GenBank/DDBJ databases">
        <title>ATOL: Assembling a taxonomically balanced genome-scale reconstruction of the evolutionary history of the Enterobacteriaceae.</title>
        <authorList>
            <person name="Plunkett G. III"/>
            <person name="Neeno-Eckwall E.C."/>
            <person name="Glasner J.D."/>
            <person name="Perna N.T."/>
        </authorList>
    </citation>
    <scope>NUCLEOTIDE SEQUENCE [LARGE SCALE GENOMIC DNA]</scope>
    <source>
        <strain evidence="2">ATCC 49490</strain>
    </source>
</reference>
<organism evidence="1 2">
    <name type="scientific">Trabulsiella guamensis ATCC 49490</name>
    <dbReference type="NCBI Taxonomy" id="1005994"/>
    <lineage>
        <taxon>Bacteria</taxon>
        <taxon>Pseudomonadati</taxon>
        <taxon>Pseudomonadota</taxon>
        <taxon>Gammaproteobacteria</taxon>
        <taxon>Enterobacterales</taxon>
        <taxon>Enterobacteriaceae</taxon>
        <taxon>Trabulsiella</taxon>
    </lineage>
</organism>
<dbReference type="EMBL" id="JMTB01000105">
    <property type="protein sequence ID" value="KFC01071.1"/>
    <property type="molecule type" value="Genomic_DNA"/>
</dbReference>
<comment type="caution">
    <text evidence="1">The sequence shown here is derived from an EMBL/GenBank/DDBJ whole genome shotgun (WGS) entry which is preliminary data.</text>
</comment>
<dbReference type="Proteomes" id="UP000028630">
    <property type="component" value="Unassembled WGS sequence"/>
</dbReference>
<sequence length="50" mass="6034">MKDSLMSHIDRVIEILENMMNRETKEEPPEDDDYLTGMKDKITRYDKDGW</sequence>
<dbReference type="AlphaFoldDB" id="A0A084ZUC6"/>
<evidence type="ECO:0000313" key="2">
    <source>
        <dbReference type="Proteomes" id="UP000028630"/>
    </source>
</evidence>
<keyword evidence="2" id="KW-1185">Reference proteome</keyword>
<gene>
    <name evidence="1" type="ORF">GTGU_03588</name>
</gene>
<name>A0A084ZUC6_9ENTR</name>
<protein>
    <submittedName>
        <fullName evidence="1">Uncharacterized protein</fullName>
    </submittedName>
</protein>